<dbReference type="InterPro" id="IPR029028">
    <property type="entry name" value="Alpha/beta_knot_MTases"/>
</dbReference>
<keyword evidence="2 5" id="KW-0489">Methyltransferase</keyword>
<dbReference type="InterPro" id="IPR013123">
    <property type="entry name" value="SpoU_subst-bd"/>
</dbReference>
<dbReference type="InterPro" id="IPR001537">
    <property type="entry name" value="SpoU_MeTrfase"/>
</dbReference>
<dbReference type="EMBL" id="LWDV01000007">
    <property type="protein sequence ID" value="OCL27854.1"/>
    <property type="molecule type" value="Genomic_DNA"/>
</dbReference>
<keyword evidence="6" id="KW-1185">Reference proteome</keyword>
<dbReference type="InterPro" id="IPR029026">
    <property type="entry name" value="tRNA_m1G_MTases_N"/>
</dbReference>
<dbReference type="SMART" id="SM00967">
    <property type="entry name" value="SpoU_sub_bind"/>
    <property type="match status" value="1"/>
</dbReference>
<dbReference type="CDD" id="cd18103">
    <property type="entry name" value="SpoU-like_RlmB"/>
    <property type="match status" value="1"/>
</dbReference>
<dbReference type="SUPFAM" id="SSF75217">
    <property type="entry name" value="alpha/beta knot"/>
    <property type="match status" value="1"/>
</dbReference>
<evidence type="ECO:0000256" key="3">
    <source>
        <dbReference type="ARBA" id="ARBA00022679"/>
    </source>
</evidence>
<dbReference type="GO" id="GO:0008173">
    <property type="term" value="F:RNA methyltransferase activity"/>
    <property type="evidence" value="ECO:0007669"/>
    <property type="project" value="InterPro"/>
</dbReference>
<dbReference type="Proteomes" id="UP000093514">
    <property type="component" value="Unassembled WGS sequence"/>
</dbReference>
<evidence type="ECO:0000313" key="6">
    <source>
        <dbReference type="Proteomes" id="UP000093514"/>
    </source>
</evidence>
<accession>A0A1C0ABZ5</accession>
<dbReference type="Pfam" id="PF00588">
    <property type="entry name" value="SpoU_methylase"/>
    <property type="match status" value="1"/>
</dbReference>
<reference evidence="5 6" key="2">
    <citation type="submission" date="2016-08" db="EMBL/GenBank/DDBJ databases">
        <title>Orenia metallireducens sp. nov. strain Z6, a Novel Metal-reducing Firmicute from the Deep Subsurface.</title>
        <authorList>
            <person name="Maxim B.I."/>
            <person name="Kenneth K."/>
            <person name="Flynn T.M."/>
            <person name="Oloughlin E.J."/>
            <person name="Locke R.A."/>
            <person name="Weber J.R."/>
            <person name="Egan S.M."/>
            <person name="Mackie R.I."/>
            <person name="Cann I.K."/>
        </authorList>
    </citation>
    <scope>NUCLEOTIDE SEQUENCE [LARGE SCALE GENOMIC DNA]</scope>
    <source>
        <strain evidence="5 6">Z6</strain>
    </source>
</reference>
<proteinExistence type="inferred from homology"/>
<dbReference type="NCBIfam" id="TIGR00186">
    <property type="entry name" value="rRNA_methyl_3"/>
    <property type="match status" value="1"/>
</dbReference>
<gene>
    <name evidence="5" type="ORF">U472_04715</name>
</gene>
<dbReference type="GO" id="GO:0003723">
    <property type="term" value="F:RNA binding"/>
    <property type="evidence" value="ECO:0007669"/>
    <property type="project" value="InterPro"/>
</dbReference>
<dbReference type="InterPro" id="IPR004441">
    <property type="entry name" value="rRNA_MeTrfase_TrmH"/>
</dbReference>
<evidence type="ECO:0000256" key="2">
    <source>
        <dbReference type="ARBA" id="ARBA00022603"/>
    </source>
</evidence>
<dbReference type="GO" id="GO:0005829">
    <property type="term" value="C:cytosol"/>
    <property type="evidence" value="ECO:0007669"/>
    <property type="project" value="TreeGrafter"/>
</dbReference>
<dbReference type="Pfam" id="PF08032">
    <property type="entry name" value="SpoU_sub_bind"/>
    <property type="match status" value="1"/>
</dbReference>
<dbReference type="PANTHER" id="PTHR46429:SF1">
    <property type="entry name" value="23S RRNA (GUANOSINE-2'-O-)-METHYLTRANSFERASE RLMB"/>
    <property type="match status" value="1"/>
</dbReference>
<comment type="caution">
    <text evidence="5">The sequence shown here is derived from an EMBL/GenBank/DDBJ whole genome shotgun (WGS) entry which is preliminary data.</text>
</comment>
<dbReference type="Gene3D" id="3.30.1330.30">
    <property type="match status" value="1"/>
</dbReference>
<evidence type="ECO:0000259" key="4">
    <source>
        <dbReference type="SMART" id="SM00967"/>
    </source>
</evidence>
<organism evidence="5 6">
    <name type="scientific">Orenia metallireducens</name>
    <dbReference type="NCBI Taxonomy" id="1413210"/>
    <lineage>
        <taxon>Bacteria</taxon>
        <taxon>Bacillati</taxon>
        <taxon>Bacillota</taxon>
        <taxon>Clostridia</taxon>
        <taxon>Halanaerobiales</taxon>
        <taxon>Halobacteroidaceae</taxon>
        <taxon>Orenia</taxon>
    </lineage>
</organism>
<name>A0A1C0ABZ5_9FIRM</name>
<evidence type="ECO:0000313" key="5">
    <source>
        <dbReference type="EMBL" id="OCL27854.1"/>
    </source>
</evidence>
<dbReference type="AlphaFoldDB" id="A0A1C0ABZ5"/>
<sequence>MIVNVEGRNPVIEALRAGRRIEKIFVLHSAHGGAIDEIYKLAKKRNVRIEKVDNNQLDSMAGSHAHQGVIAVAEEIKYWDIDDLIKYAKKESDEPLLILLDELKDPHNFGSILRTVDAAGAQGVIIPNRRSVSFTPVVAKSSAGAIEYVPVAQVTNLSRTIDKLKDAGFWIGGADIDAKQTCYQANLKGALGLVIGSEGSGMRRLVKEKCDFLLRLPMKGHVDSLNASVAAGILIYETVRQREE</sequence>
<keyword evidence="3 5" id="KW-0808">Transferase</keyword>
<comment type="similarity">
    <text evidence="1">Belongs to the class IV-like SAM-binding methyltransferase superfamily. RNA methyltransferase TrmH family.</text>
</comment>
<dbReference type="FunFam" id="3.40.1280.10:FF:000008">
    <property type="entry name" value="Group 3 RNA methyltransferase TrmH"/>
    <property type="match status" value="1"/>
</dbReference>
<evidence type="ECO:0000256" key="1">
    <source>
        <dbReference type="ARBA" id="ARBA00007228"/>
    </source>
</evidence>
<dbReference type="InterPro" id="IPR029064">
    <property type="entry name" value="Ribosomal_eL30-like_sf"/>
</dbReference>
<dbReference type="SUPFAM" id="SSF55315">
    <property type="entry name" value="L30e-like"/>
    <property type="match status" value="1"/>
</dbReference>
<dbReference type="Gene3D" id="3.40.1280.10">
    <property type="match status" value="1"/>
</dbReference>
<feature type="domain" description="RNA 2-O ribose methyltransferase substrate binding" evidence="4">
    <location>
        <begin position="4"/>
        <end position="79"/>
    </location>
</feature>
<protein>
    <submittedName>
        <fullName evidence="5">23S rRNA (Guanosine(2251)-2'-O)-methyltransferase RlmB</fullName>
    </submittedName>
</protein>
<dbReference type="GO" id="GO:0032259">
    <property type="term" value="P:methylation"/>
    <property type="evidence" value="ECO:0007669"/>
    <property type="project" value="UniProtKB-KW"/>
</dbReference>
<dbReference type="GO" id="GO:0006396">
    <property type="term" value="P:RNA processing"/>
    <property type="evidence" value="ECO:0007669"/>
    <property type="project" value="InterPro"/>
</dbReference>
<dbReference type="PANTHER" id="PTHR46429">
    <property type="entry name" value="23S RRNA (GUANOSINE-2'-O-)-METHYLTRANSFERASE RLMB"/>
    <property type="match status" value="1"/>
</dbReference>
<reference evidence="6" key="1">
    <citation type="submission" date="2016-07" db="EMBL/GenBank/DDBJ databases">
        <authorList>
            <person name="Florea S."/>
            <person name="Webb J.S."/>
            <person name="Jaromczyk J."/>
            <person name="Schardl C.L."/>
        </authorList>
    </citation>
    <scope>NUCLEOTIDE SEQUENCE [LARGE SCALE GENOMIC DNA]</scope>
    <source>
        <strain evidence="6">Z6</strain>
    </source>
</reference>